<name>A0A0K2SJ10_LIMPI</name>
<protein>
    <recommendedName>
        <fullName evidence="1">HNH nuclease domain-containing protein</fullName>
    </recommendedName>
</protein>
<dbReference type="PANTHER" id="PTHR33877:SF2">
    <property type="entry name" value="OS07G0170200 PROTEIN"/>
    <property type="match status" value="1"/>
</dbReference>
<dbReference type="EMBL" id="AP014924">
    <property type="protein sequence ID" value="BAS26819.1"/>
    <property type="molecule type" value="Genomic_DNA"/>
</dbReference>
<dbReference type="GO" id="GO:0003676">
    <property type="term" value="F:nucleic acid binding"/>
    <property type="evidence" value="ECO:0007669"/>
    <property type="project" value="InterPro"/>
</dbReference>
<dbReference type="PANTHER" id="PTHR33877">
    <property type="entry name" value="SLL1193 PROTEIN"/>
    <property type="match status" value="1"/>
</dbReference>
<dbReference type="Pfam" id="PF01844">
    <property type="entry name" value="HNH"/>
    <property type="match status" value="1"/>
</dbReference>
<organism evidence="2 3">
    <name type="scientific">Limnochorda pilosa</name>
    <dbReference type="NCBI Taxonomy" id="1555112"/>
    <lineage>
        <taxon>Bacteria</taxon>
        <taxon>Bacillati</taxon>
        <taxon>Bacillota</taxon>
        <taxon>Limnochordia</taxon>
        <taxon>Limnochordales</taxon>
        <taxon>Limnochordaceae</taxon>
        <taxon>Limnochorda</taxon>
    </lineage>
</organism>
<dbReference type="InterPro" id="IPR003615">
    <property type="entry name" value="HNH_nuc"/>
</dbReference>
<dbReference type="CDD" id="cd00085">
    <property type="entry name" value="HNHc"/>
    <property type="match status" value="1"/>
</dbReference>
<dbReference type="Proteomes" id="UP000065807">
    <property type="component" value="Chromosome"/>
</dbReference>
<dbReference type="KEGG" id="lpil:LIP_0962"/>
<keyword evidence="3" id="KW-1185">Reference proteome</keyword>
<evidence type="ECO:0000313" key="3">
    <source>
        <dbReference type="Proteomes" id="UP000065807"/>
    </source>
</evidence>
<evidence type="ECO:0000313" key="2">
    <source>
        <dbReference type="EMBL" id="BAS26819.1"/>
    </source>
</evidence>
<reference evidence="3" key="2">
    <citation type="journal article" date="2016" name="Int. J. Syst. Evol. Microbiol.">
        <title>Complete genome sequence and cell structure of Limnochorda pilosa, a Gram-negative spore-former within the phylum Firmicutes.</title>
        <authorList>
            <person name="Watanabe M."/>
            <person name="Kojima H."/>
            <person name="Fukui M."/>
        </authorList>
    </citation>
    <scope>NUCLEOTIDE SEQUENCE [LARGE SCALE GENOMIC DNA]</scope>
    <source>
        <strain evidence="3">HC45</strain>
    </source>
</reference>
<accession>A0A0K2SJ10</accession>
<reference evidence="3" key="1">
    <citation type="submission" date="2015-07" db="EMBL/GenBank/DDBJ databases">
        <title>Complete genome sequence and phylogenetic analysis of Limnochorda pilosa.</title>
        <authorList>
            <person name="Watanabe M."/>
            <person name="Kojima H."/>
            <person name="Fukui M."/>
        </authorList>
    </citation>
    <scope>NUCLEOTIDE SEQUENCE [LARGE SCALE GENOMIC DNA]</scope>
    <source>
        <strain evidence="3">HC45</strain>
    </source>
</reference>
<gene>
    <name evidence="2" type="ORF">LIP_0962</name>
</gene>
<dbReference type="GO" id="GO:0004519">
    <property type="term" value="F:endonuclease activity"/>
    <property type="evidence" value="ECO:0007669"/>
    <property type="project" value="InterPro"/>
</dbReference>
<feature type="domain" description="HNH nuclease" evidence="1">
    <location>
        <begin position="8"/>
        <end position="61"/>
    </location>
</feature>
<dbReference type="InterPro" id="IPR002711">
    <property type="entry name" value="HNH"/>
</dbReference>
<dbReference type="InterPro" id="IPR052892">
    <property type="entry name" value="NA-targeting_endonuclease"/>
</dbReference>
<dbReference type="AlphaFoldDB" id="A0A0K2SJ10"/>
<evidence type="ECO:0000259" key="1">
    <source>
        <dbReference type="SMART" id="SM00507"/>
    </source>
</evidence>
<proteinExistence type="predicted"/>
<sequence length="74" mass="8568">MSRAIPHEVMLKVVRRDGQICQICHQPVPDNQVEFDHIIPWSRGGPTTPENLRLVHSECNRRKRDALDELLAED</sequence>
<dbReference type="SMART" id="SM00507">
    <property type="entry name" value="HNHc"/>
    <property type="match status" value="1"/>
</dbReference>
<dbReference type="GO" id="GO:0008270">
    <property type="term" value="F:zinc ion binding"/>
    <property type="evidence" value="ECO:0007669"/>
    <property type="project" value="InterPro"/>
</dbReference>
<dbReference type="Gene3D" id="1.10.30.50">
    <property type="match status" value="1"/>
</dbReference>